<feature type="transmembrane region" description="Helical" evidence="1">
    <location>
        <begin position="16"/>
        <end position="34"/>
    </location>
</feature>
<evidence type="ECO:0000313" key="3">
    <source>
        <dbReference type="Proteomes" id="UP001597294"/>
    </source>
</evidence>
<dbReference type="Proteomes" id="UP001597294">
    <property type="component" value="Unassembled WGS sequence"/>
</dbReference>
<sequence>MFHNTLFRLERSQKKWLLWLGISFLCLSVIWFFVELLEWKFPLEPVVVFVGGIVTLLAIYWPWKPGYADKRLKSRITCDYMSNDHKFIIGHSEYQFTLQFSKRSDKSIYLYNDPPDIEEIALIHGAGQIKEVRDVTALVYTNRAVIPEEGQLVALKNHEGNYAVIHIHDIRDSTRNDDRDEVTFSYAINPDGGTDFS</sequence>
<proteinExistence type="predicted"/>
<keyword evidence="1" id="KW-0472">Membrane</keyword>
<feature type="transmembrane region" description="Helical" evidence="1">
    <location>
        <begin position="46"/>
        <end position="63"/>
    </location>
</feature>
<comment type="caution">
    <text evidence="2">The sequence shown here is derived from an EMBL/GenBank/DDBJ whole genome shotgun (WGS) entry which is preliminary data.</text>
</comment>
<dbReference type="RefSeq" id="WP_380250651.1">
    <property type="nucleotide sequence ID" value="NZ_JBHUII010000004.1"/>
</dbReference>
<dbReference type="EMBL" id="JBHUII010000004">
    <property type="protein sequence ID" value="MFD2205744.1"/>
    <property type="molecule type" value="Genomic_DNA"/>
</dbReference>
<keyword evidence="1" id="KW-0812">Transmembrane</keyword>
<gene>
    <name evidence="2" type="ORF">ACFSKO_08985</name>
</gene>
<organism evidence="2 3">
    <name type="scientific">Kiloniella antarctica</name>
    <dbReference type="NCBI Taxonomy" id="1550907"/>
    <lineage>
        <taxon>Bacteria</taxon>
        <taxon>Pseudomonadati</taxon>
        <taxon>Pseudomonadota</taxon>
        <taxon>Alphaproteobacteria</taxon>
        <taxon>Rhodospirillales</taxon>
        <taxon>Kiloniellaceae</taxon>
        <taxon>Kiloniella</taxon>
    </lineage>
</organism>
<protein>
    <recommendedName>
        <fullName evidence="4">SMODS-associating 2TM beta-strand rich effector domain-containing protein</fullName>
    </recommendedName>
</protein>
<evidence type="ECO:0000313" key="2">
    <source>
        <dbReference type="EMBL" id="MFD2205744.1"/>
    </source>
</evidence>
<evidence type="ECO:0008006" key="4">
    <source>
        <dbReference type="Google" id="ProtNLM"/>
    </source>
</evidence>
<accession>A0ABW5BJG3</accession>
<reference evidence="3" key="1">
    <citation type="journal article" date="2019" name="Int. J. Syst. Evol. Microbiol.">
        <title>The Global Catalogue of Microorganisms (GCM) 10K type strain sequencing project: providing services to taxonomists for standard genome sequencing and annotation.</title>
        <authorList>
            <consortium name="The Broad Institute Genomics Platform"/>
            <consortium name="The Broad Institute Genome Sequencing Center for Infectious Disease"/>
            <person name="Wu L."/>
            <person name="Ma J."/>
        </authorList>
    </citation>
    <scope>NUCLEOTIDE SEQUENCE [LARGE SCALE GENOMIC DNA]</scope>
    <source>
        <strain evidence="3">CGMCC 4.7192</strain>
    </source>
</reference>
<keyword evidence="1" id="KW-1133">Transmembrane helix</keyword>
<evidence type="ECO:0000256" key="1">
    <source>
        <dbReference type="SAM" id="Phobius"/>
    </source>
</evidence>
<keyword evidence="3" id="KW-1185">Reference proteome</keyword>
<name>A0ABW5BJG3_9PROT</name>